<evidence type="ECO:0000313" key="1">
    <source>
        <dbReference type="EMBL" id="SYX84673.1"/>
    </source>
</evidence>
<accession>A0A383RCW2</accession>
<reference evidence="2" key="1">
    <citation type="submission" date="2018-08" db="EMBL/GenBank/DDBJ databases">
        <authorList>
            <person name="Chevrot R."/>
        </authorList>
    </citation>
    <scope>NUCLEOTIDE SEQUENCE [LARGE SCALE GENOMIC DNA]</scope>
</reference>
<evidence type="ECO:0000313" key="2">
    <source>
        <dbReference type="Proteomes" id="UP000304148"/>
    </source>
</evidence>
<sequence>MSNVASYTIMRKKLRVLAIYSITVKGGATCESTLFDCRRNTRTAANCHC</sequence>
<protein>
    <submittedName>
        <fullName evidence="1">Uncharacterized protein</fullName>
    </submittedName>
</protein>
<proteinExistence type="predicted"/>
<dbReference type="EMBL" id="LS992241">
    <property type="protein sequence ID" value="SYX84673.1"/>
    <property type="molecule type" value="Genomic_DNA"/>
</dbReference>
<gene>
    <name evidence="1" type="ORF">PBLR_13095</name>
</gene>
<name>A0A383RCW2_PAEAL</name>
<organism evidence="1 2">
    <name type="scientific">Paenibacillus alvei</name>
    <name type="common">Bacillus alvei</name>
    <dbReference type="NCBI Taxonomy" id="44250"/>
    <lineage>
        <taxon>Bacteria</taxon>
        <taxon>Bacillati</taxon>
        <taxon>Bacillota</taxon>
        <taxon>Bacilli</taxon>
        <taxon>Bacillales</taxon>
        <taxon>Paenibacillaceae</taxon>
        <taxon>Paenibacillus</taxon>
    </lineage>
</organism>
<dbReference type="AlphaFoldDB" id="A0A383RCW2"/>
<dbReference type="Proteomes" id="UP000304148">
    <property type="component" value="Chromosome"/>
</dbReference>